<comment type="caution">
    <text evidence="3">The sequence shown here is derived from an EMBL/GenBank/DDBJ whole genome shotgun (WGS) entry which is preliminary data.</text>
</comment>
<name>A0A8X7RQW5_BRACI</name>
<dbReference type="EMBL" id="JAAMPC010000009">
    <property type="protein sequence ID" value="KAG2293539.1"/>
    <property type="molecule type" value="Genomic_DNA"/>
</dbReference>
<dbReference type="PANTHER" id="PTHR33305">
    <property type="entry name" value="ETHYLENE INSENSITIVE 3-LIKE 2 PROTEIN"/>
    <property type="match status" value="1"/>
</dbReference>
<evidence type="ECO:0000259" key="2">
    <source>
        <dbReference type="Pfam" id="PF04873"/>
    </source>
</evidence>
<feature type="compositionally biased region" description="Low complexity" evidence="1">
    <location>
        <begin position="22"/>
        <end position="38"/>
    </location>
</feature>
<keyword evidence="4" id="KW-1185">Reference proteome</keyword>
<dbReference type="Proteomes" id="UP000886595">
    <property type="component" value="Unassembled WGS sequence"/>
</dbReference>
<gene>
    <name evidence="3" type="ORF">Bca52824_040208</name>
</gene>
<dbReference type="AlphaFoldDB" id="A0A8X7RQW5"/>
<feature type="domain" description="Ethylene insensitive 3-like DNA-binding" evidence="2">
    <location>
        <begin position="1"/>
        <end position="86"/>
    </location>
</feature>
<evidence type="ECO:0000313" key="4">
    <source>
        <dbReference type="Proteomes" id="UP000886595"/>
    </source>
</evidence>
<evidence type="ECO:0000256" key="1">
    <source>
        <dbReference type="SAM" id="MobiDB-lite"/>
    </source>
</evidence>
<dbReference type="InterPro" id="IPR006957">
    <property type="entry name" value="EIN3"/>
</dbReference>
<dbReference type="Pfam" id="PF04873">
    <property type="entry name" value="EIN3_DNA-bd"/>
    <property type="match status" value="1"/>
</dbReference>
<evidence type="ECO:0000313" key="3">
    <source>
        <dbReference type="EMBL" id="KAG2293539.1"/>
    </source>
</evidence>
<dbReference type="GO" id="GO:0003677">
    <property type="term" value="F:DNA binding"/>
    <property type="evidence" value="ECO:0007669"/>
    <property type="project" value="TreeGrafter"/>
</dbReference>
<dbReference type="OrthoDB" id="2017676at2759"/>
<dbReference type="GO" id="GO:0003700">
    <property type="term" value="F:DNA-binding transcription factor activity"/>
    <property type="evidence" value="ECO:0007669"/>
    <property type="project" value="InterPro"/>
</dbReference>
<proteinExistence type="predicted"/>
<dbReference type="GO" id="GO:0005634">
    <property type="term" value="C:nucleus"/>
    <property type="evidence" value="ECO:0007669"/>
    <property type="project" value="InterPro"/>
</dbReference>
<protein>
    <recommendedName>
        <fullName evidence="2">Ethylene insensitive 3-like DNA-binding domain-containing protein</fullName>
    </recommendedName>
</protein>
<dbReference type="InterPro" id="IPR047091">
    <property type="entry name" value="EIN3-like_DNA-bd"/>
</dbReference>
<feature type="region of interest" description="Disordered" evidence="1">
    <location>
        <begin position="12"/>
        <end position="52"/>
    </location>
</feature>
<organism evidence="3 4">
    <name type="scientific">Brassica carinata</name>
    <name type="common">Ethiopian mustard</name>
    <name type="synonym">Abyssinian cabbage</name>
    <dbReference type="NCBI Taxonomy" id="52824"/>
    <lineage>
        <taxon>Eukaryota</taxon>
        <taxon>Viridiplantae</taxon>
        <taxon>Streptophyta</taxon>
        <taxon>Embryophyta</taxon>
        <taxon>Tracheophyta</taxon>
        <taxon>Spermatophyta</taxon>
        <taxon>Magnoliopsida</taxon>
        <taxon>eudicotyledons</taxon>
        <taxon>Gunneridae</taxon>
        <taxon>Pentapetalae</taxon>
        <taxon>rosids</taxon>
        <taxon>malvids</taxon>
        <taxon>Brassicales</taxon>
        <taxon>Brassicaceae</taxon>
        <taxon>Brassiceae</taxon>
        <taxon>Brassica</taxon>
    </lineage>
</organism>
<accession>A0A8X7RQW5</accession>
<dbReference type="PANTHER" id="PTHR33305:SF29">
    <property type="entry name" value="ETHYLENE INSENSITIVE 3-LIKE 5 PROTEIN"/>
    <property type="match status" value="1"/>
</dbReference>
<reference evidence="3 4" key="1">
    <citation type="submission" date="2020-02" db="EMBL/GenBank/DDBJ databases">
        <authorList>
            <person name="Ma Q."/>
            <person name="Huang Y."/>
            <person name="Song X."/>
            <person name="Pei D."/>
        </authorList>
    </citation>
    <scope>NUCLEOTIDE SEQUENCE [LARGE SCALE GENOMIC DNA]</scope>
    <source>
        <strain evidence="3">Sxm20200214</strain>
        <tissue evidence="3">Leaf</tissue>
    </source>
</reference>
<sequence length="179" mass="19275">MWKDRNLMCKLKQQKKDDHDLSYPSSSTSSSSSSPSSSAIVRRAEASRRKKMARSQDSVLKYMMKIMEVCKARGFVYGIVPEKVRPNRSDRCCRLLNLSGSSANLIKRVSGSELVHPHAPRATRHDAGVLAIGSDATLRAAAAAVSAGKRFGSAVVAGRDGVMVGRARSDGVRARSAAV</sequence>